<dbReference type="SUPFAM" id="SSF52833">
    <property type="entry name" value="Thioredoxin-like"/>
    <property type="match status" value="1"/>
</dbReference>
<evidence type="ECO:0000256" key="3">
    <source>
        <dbReference type="PIRSR" id="PIRSR603782-1"/>
    </source>
</evidence>
<feature type="domain" description="Thioredoxin" evidence="5">
    <location>
        <begin position="37"/>
        <end position="194"/>
    </location>
</feature>
<dbReference type="InterPro" id="IPR013766">
    <property type="entry name" value="Thioredoxin_domain"/>
</dbReference>
<dbReference type="EMBL" id="CP063458">
    <property type="protein sequence ID" value="QOV89689.1"/>
    <property type="molecule type" value="Genomic_DNA"/>
</dbReference>
<reference evidence="6 7" key="1">
    <citation type="submission" date="2020-10" db="EMBL/GenBank/DDBJ databases">
        <title>Wide distribution of Phycisphaera-like planctomycetes from WD2101 soil group in peatlands and genome analysis of the first cultivated representative.</title>
        <authorList>
            <person name="Dedysh S.N."/>
            <person name="Beletsky A.V."/>
            <person name="Ivanova A."/>
            <person name="Kulichevskaya I.S."/>
            <person name="Suzina N.E."/>
            <person name="Philippov D.A."/>
            <person name="Rakitin A.L."/>
            <person name="Mardanov A.V."/>
            <person name="Ravin N.V."/>
        </authorList>
    </citation>
    <scope>NUCLEOTIDE SEQUENCE [LARGE SCALE GENOMIC DNA]</scope>
    <source>
        <strain evidence="6 7">M1803</strain>
    </source>
</reference>
<feature type="binding site" evidence="3">
    <location>
        <position position="79"/>
    </location>
    <ligand>
        <name>Cu cation</name>
        <dbReference type="ChEBI" id="CHEBI:23378"/>
    </ligand>
</feature>
<dbReference type="Pfam" id="PF02630">
    <property type="entry name" value="SCO1-SenC"/>
    <property type="match status" value="1"/>
</dbReference>
<keyword evidence="4" id="KW-1015">Disulfide bond</keyword>
<evidence type="ECO:0000313" key="7">
    <source>
        <dbReference type="Proteomes" id="UP000593765"/>
    </source>
</evidence>
<dbReference type="PROSITE" id="PS51352">
    <property type="entry name" value="THIOREDOXIN_2"/>
    <property type="match status" value="1"/>
</dbReference>
<dbReference type="PANTHER" id="PTHR12151">
    <property type="entry name" value="ELECTRON TRANSPORT PROTIN SCO1/SENC FAMILY MEMBER"/>
    <property type="match status" value="1"/>
</dbReference>
<evidence type="ECO:0000259" key="5">
    <source>
        <dbReference type="PROSITE" id="PS51352"/>
    </source>
</evidence>
<sequence length="203" mass="22364">MANKQKILTTGLWAILLLAMVGVVAGKLFWPKSQNVPEVLFPAANFALTDQNGQAFGNDRLSGKPYIAAFVFTQCASICPKMTAEMSRLQGELPKEVQLISFSVDPQRDTPAVLKQYAATHKADEARWHFLTGDRDAITAVARDMKLVFQDGSADHPILHSPRILLVDDKNQIRGTYNSQMPEDLKKLVEDAKYIAGHPGGKS</sequence>
<evidence type="ECO:0000256" key="1">
    <source>
        <dbReference type="ARBA" id="ARBA00010996"/>
    </source>
</evidence>
<dbReference type="Proteomes" id="UP000593765">
    <property type="component" value="Chromosome"/>
</dbReference>
<dbReference type="CDD" id="cd02968">
    <property type="entry name" value="SCO"/>
    <property type="match status" value="1"/>
</dbReference>
<dbReference type="InterPro" id="IPR003782">
    <property type="entry name" value="SCO1/SenC"/>
</dbReference>
<accession>A0A7M2WWC4</accession>
<feature type="disulfide bond" description="Redox-active" evidence="4">
    <location>
        <begin position="75"/>
        <end position="79"/>
    </location>
</feature>
<keyword evidence="3" id="KW-0479">Metal-binding</keyword>
<keyword evidence="7" id="KW-1185">Reference proteome</keyword>
<protein>
    <submittedName>
        <fullName evidence="6">SCO family protein</fullName>
    </submittedName>
</protein>
<comment type="similarity">
    <text evidence="1">Belongs to the SCO1/2 family.</text>
</comment>
<keyword evidence="2 3" id="KW-0186">Copper</keyword>
<dbReference type="RefSeq" id="WP_206292742.1">
    <property type="nucleotide sequence ID" value="NZ_CP063458.1"/>
</dbReference>
<proteinExistence type="inferred from homology"/>
<dbReference type="GO" id="GO:0046872">
    <property type="term" value="F:metal ion binding"/>
    <property type="evidence" value="ECO:0007669"/>
    <property type="project" value="UniProtKB-KW"/>
</dbReference>
<feature type="binding site" evidence="3">
    <location>
        <position position="160"/>
    </location>
    <ligand>
        <name>Cu cation</name>
        <dbReference type="ChEBI" id="CHEBI:23378"/>
    </ligand>
</feature>
<evidence type="ECO:0000313" key="6">
    <source>
        <dbReference type="EMBL" id="QOV89689.1"/>
    </source>
</evidence>
<dbReference type="AlphaFoldDB" id="A0A7M2WWC4"/>
<feature type="binding site" evidence="3">
    <location>
        <position position="75"/>
    </location>
    <ligand>
        <name>Cu cation</name>
        <dbReference type="ChEBI" id="CHEBI:23378"/>
    </ligand>
</feature>
<evidence type="ECO:0000256" key="4">
    <source>
        <dbReference type="PIRSR" id="PIRSR603782-2"/>
    </source>
</evidence>
<dbReference type="InterPro" id="IPR036249">
    <property type="entry name" value="Thioredoxin-like_sf"/>
</dbReference>
<dbReference type="KEGG" id="hbs:IPV69_26460"/>
<organism evidence="6 7">
    <name type="scientific">Humisphaera borealis</name>
    <dbReference type="NCBI Taxonomy" id="2807512"/>
    <lineage>
        <taxon>Bacteria</taxon>
        <taxon>Pseudomonadati</taxon>
        <taxon>Planctomycetota</taxon>
        <taxon>Phycisphaerae</taxon>
        <taxon>Tepidisphaerales</taxon>
        <taxon>Tepidisphaeraceae</taxon>
        <taxon>Humisphaera</taxon>
    </lineage>
</organism>
<dbReference type="PANTHER" id="PTHR12151:SF25">
    <property type="entry name" value="LINALOOL DEHYDRATASE_ISOMERASE DOMAIN-CONTAINING PROTEIN"/>
    <property type="match status" value="1"/>
</dbReference>
<gene>
    <name evidence="6" type="ORF">IPV69_26460</name>
</gene>
<evidence type="ECO:0000256" key="2">
    <source>
        <dbReference type="ARBA" id="ARBA00023008"/>
    </source>
</evidence>
<name>A0A7M2WWC4_9BACT</name>
<dbReference type="Gene3D" id="3.40.30.10">
    <property type="entry name" value="Glutaredoxin"/>
    <property type="match status" value="1"/>
</dbReference>